<proteinExistence type="predicted"/>
<gene>
    <name evidence="1" type="ORF">C7C56_024865</name>
</gene>
<dbReference type="Proteomes" id="UP000241421">
    <property type="component" value="Unassembled WGS sequence"/>
</dbReference>
<organism evidence="1 2">
    <name type="scientific">Massilia glaciei</name>
    <dbReference type="NCBI Taxonomy" id="1524097"/>
    <lineage>
        <taxon>Bacteria</taxon>
        <taxon>Pseudomonadati</taxon>
        <taxon>Pseudomonadota</taxon>
        <taxon>Betaproteobacteria</taxon>
        <taxon>Burkholderiales</taxon>
        <taxon>Oxalobacteraceae</taxon>
        <taxon>Telluria group</taxon>
        <taxon>Massilia</taxon>
    </lineage>
</organism>
<sequence length="84" mass="9276">MLSIVACATAESTGRDPERDVLVLLLVIHTGMLVSEIAQIEVGAPTHEVELPPIDRRRAWSVQINGEMRTFCRISCRLVCIANC</sequence>
<reference evidence="1 2" key="1">
    <citation type="submission" date="2018-04" db="EMBL/GenBank/DDBJ databases">
        <title>Massilia violaceinigra sp. nov., a novel purple-pigmented bacterium isolated from Tianshan glacier, Xinjiang, China.</title>
        <authorList>
            <person name="Wang H."/>
        </authorList>
    </citation>
    <scope>NUCLEOTIDE SEQUENCE [LARGE SCALE GENOMIC DNA]</scope>
    <source>
        <strain evidence="1 2">B448-2</strain>
    </source>
</reference>
<evidence type="ECO:0000313" key="1">
    <source>
        <dbReference type="EMBL" id="PWF41325.1"/>
    </source>
</evidence>
<name>A0A2U2HDQ3_9BURK</name>
<dbReference type="AlphaFoldDB" id="A0A2U2HDQ3"/>
<protein>
    <submittedName>
        <fullName evidence="1">Uncharacterized protein</fullName>
    </submittedName>
</protein>
<comment type="caution">
    <text evidence="1">The sequence shown here is derived from an EMBL/GenBank/DDBJ whole genome shotgun (WGS) entry which is preliminary data.</text>
</comment>
<keyword evidence="2" id="KW-1185">Reference proteome</keyword>
<dbReference type="EMBL" id="PXWF02000313">
    <property type="protein sequence ID" value="PWF41325.1"/>
    <property type="molecule type" value="Genomic_DNA"/>
</dbReference>
<accession>A0A2U2HDQ3</accession>
<evidence type="ECO:0000313" key="2">
    <source>
        <dbReference type="Proteomes" id="UP000241421"/>
    </source>
</evidence>